<dbReference type="AlphaFoldDB" id="A0A7J7ITU4"/>
<sequence length="125" mass="14469">MHTGLRYANLYCAMCHNVTNFRFWRVDVGCIQVANDECRFPLDINLDKEFYNLIDMLRNDPSVEQLNIPSCYVKQYLPPDGFAEVRRCQIDSSEYISTCPESTQNWKILSCALILPHPLSMKEAA</sequence>
<protein>
    <submittedName>
        <fullName evidence="1">Uncharacterized protein</fullName>
    </submittedName>
</protein>
<evidence type="ECO:0000313" key="2">
    <source>
        <dbReference type="Proteomes" id="UP000593567"/>
    </source>
</evidence>
<evidence type="ECO:0000313" key="1">
    <source>
        <dbReference type="EMBL" id="KAF6017225.1"/>
    </source>
</evidence>
<comment type="caution">
    <text evidence="1">The sequence shown here is derived from an EMBL/GenBank/DDBJ whole genome shotgun (WGS) entry which is preliminary data.</text>
</comment>
<keyword evidence="2" id="KW-1185">Reference proteome</keyword>
<proteinExistence type="predicted"/>
<organism evidence="1 2">
    <name type="scientific">Bugula neritina</name>
    <name type="common">Brown bryozoan</name>
    <name type="synonym">Sertularia neritina</name>
    <dbReference type="NCBI Taxonomy" id="10212"/>
    <lineage>
        <taxon>Eukaryota</taxon>
        <taxon>Metazoa</taxon>
        <taxon>Spiralia</taxon>
        <taxon>Lophotrochozoa</taxon>
        <taxon>Bryozoa</taxon>
        <taxon>Gymnolaemata</taxon>
        <taxon>Cheilostomatida</taxon>
        <taxon>Flustrina</taxon>
        <taxon>Buguloidea</taxon>
        <taxon>Bugulidae</taxon>
        <taxon>Bugula</taxon>
    </lineage>
</organism>
<dbReference type="Proteomes" id="UP000593567">
    <property type="component" value="Unassembled WGS sequence"/>
</dbReference>
<gene>
    <name evidence="1" type="ORF">EB796_024466</name>
</gene>
<dbReference type="OrthoDB" id="10051649at2759"/>
<dbReference type="EMBL" id="VXIV02003421">
    <property type="protein sequence ID" value="KAF6017225.1"/>
    <property type="molecule type" value="Genomic_DNA"/>
</dbReference>
<name>A0A7J7ITU4_BUGNE</name>
<accession>A0A7J7ITU4</accession>
<reference evidence="1" key="1">
    <citation type="submission" date="2020-06" db="EMBL/GenBank/DDBJ databases">
        <title>Draft genome of Bugula neritina, a colonial animal packing powerful symbionts and potential medicines.</title>
        <authorList>
            <person name="Rayko M."/>
        </authorList>
    </citation>
    <scope>NUCLEOTIDE SEQUENCE [LARGE SCALE GENOMIC DNA]</scope>
    <source>
        <strain evidence="1">Kwan_BN1</strain>
    </source>
</reference>